<feature type="signal peptide" evidence="5">
    <location>
        <begin position="1"/>
        <end position="23"/>
    </location>
</feature>
<gene>
    <name evidence="6" type="ORF">F444_19494</name>
</gene>
<dbReference type="EMBL" id="ANJA01003562">
    <property type="protein sequence ID" value="ETO62605.1"/>
    <property type="molecule type" value="Genomic_DNA"/>
</dbReference>
<evidence type="ECO:0000313" key="7">
    <source>
        <dbReference type="Proteomes" id="UP000028582"/>
    </source>
</evidence>
<reference evidence="6 7" key="1">
    <citation type="submission" date="2013-11" db="EMBL/GenBank/DDBJ databases">
        <title>The Genome Sequence of Phytophthora parasitica P1976.</title>
        <authorList>
            <consortium name="The Broad Institute Genomics Platform"/>
            <person name="Russ C."/>
            <person name="Tyler B."/>
            <person name="Panabieres F."/>
            <person name="Shan W."/>
            <person name="Tripathy S."/>
            <person name="Grunwald N."/>
            <person name="Machado M."/>
            <person name="Johnson C.S."/>
            <person name="Walker B."/>
            <person name="Young S."/>
            <person name="Zeng Q."/>
            <person name="Gargeya S."/>
            <person name="Fitzgerald M."/>
            <person name="Haas B."/>
            <person name="Abouelleil A."/>
            <person name="Allen A.W."/>
            <person name="Alvarado L."/>
            <person name="Arachchi H.M."/>
            <person name="Berlin A.M."/>
            <person name="Chapman S.B."/>
            <person name="Gainer-Dewar J."/>
            <person name="Goldberg J."/>
            <person name="Griggs A."/>
            <person name="Gujja S."/>
            <person name="Hansen M."/>
            <person name="Howarth C."/>
            <person name="Imamovic A."/>
            <person name="Ireland A."/>
            <person name="Larimer J."/>
            <person name="McCowan C."/>
            <person name="Murphy C."/>
            <person name="Pearson M."/>
            <person name="Poon T.W."/>
            <person name="Priest M."/>
            <person name="Roberts A."/>
            <person name="Saif S."/>
            <person name="Shea T."/>
            <person name="Sisk P."/>
            <person name="Sykes S."/>
            <person name="Wortman J."/>
            <person name="Nusbaum C."/>
            <person name="Birren B."/>
        </authorList>
    </citation>
    <scope>NUCLEOTIDE SEQUENCE [LARGE SCALE GENOMIC DNA]</scope>
    <source>
        <strain evidence="6 7">P1976</strain>
    </source>
</reference>
<dbReference type="Proteomes" id="UP000028582">
    <property type="component" value="Unassembled WGS sequence"/>
</dbReference>
<comment type="domain">
    <text evidence="5">The RxLR-dEER motif acts to carry the protein into the host cell cytoplasm through binding to cell surface phosphatidylinositol-3-phosphate.</text>
</comment>
<keyword evidence="3 5" id="KW-0964">Secreted</keyword>
<comment type="subcellular location">
    <subcellularLocation>
        <location evidence="1 5">Secreted</location>
    </subcellularLocation>
</comment>
<evidence type="ECO:0000256" key="4">
    <source>
        <dbReference type="ARBA" id="ARBA00022729"/>
    </source>
</evidence>
<organism evidence="6 7">
    <name type="scientific">Phytophthora nicotianae P1976</name>
    <dbReference type="NCBI Taxonomy" id="1317066"/>
    <lineage>
        <taxon>Eukaryota</taxon>
        <taxon>Sar</taxon>
        <taxon>Stramenopiles</taxon>
        <taxon>Oomycota</taxon>
        <taxon>Peronosporomycetes</taxon>
        <taxon>Peronosporales</taxon>
        <taxon>Peronosporaceae</taxon>
        <taxon>Phytophthora</taxon>
    </lineage>
</organism>
<evidence type="ECO:0000313" key="6">
    <source>
        <dbReference type="EMBL" id="ETO62605.1"/>
    </source>
</evidence>
<comment type="function">
    <text evidence="5">Effector that suppresses plant defense responses during pathogen infection.</text>
</comment>
<dbReference type="Pfam" id="PF16810">
    <property type="entry name" value="RXLR"/>
    <property type="match status" value="1"/>
</dbReference>
<evidence type="ECO:0000256" key="2">
    <source>
        <dbReference type="ARBA" id="ARBA00010400"/>
    </source>
</evidence>
<comment type="caution">
    <text evidence="6">The sequence shown here is derived from an EMBL/GenBank/DDBJ whole genome shotgun (WGS) entry which is preliminary data.</text>
</comment>
<proteinExistence type="inferred from homology"/>
<feature type="chain" id="PRO_5044959884" description="RxLR effector protein" evidence="5">
    <location>
        <begin position="24"/>
        <end position="123"/>
    </location>
</feature>
<dbReference type="InterPro" id="IPR031825">
    <property type="entry name" value="RXLR"/>
</dbReference>
<protein>
    <recommendedName>
        <fullName evidence="5">RxLR effector protein</fullName>
    </recommendedName>
</protein>
<evidence type="ECO:0000256" key="3">
    <source>
        <dbReference type="ARBA" id="ARBA00022525"/>
    </source>
</evidence>
<keyword evidence="4 5" id="KW-0732">Signal</keyword>
<comment type="similarity">
    <text evidence="2 5">Belongs to the RxLR effector family.</text>
</comment>
<accession>A0A080Z7J4</accession>
<dbReference type="AlphaFoldDB" id="A0A080Z7J4"/>
<name>A0A080Z7J4_PHYNI</name>
<evidence type="ECO:0000256" key="1">
    <source>
        <dbReference type="ARBA" id="ARBA00004613"/>
    </source>
</evidence>
<evidence type="ECO:0000256" key="5">
    <source>
        <dbReference type="RuleBase" id="RU367124"/>
    </source>
</evidence>
<sequence>MRLYYIAFLVAATFLATTTSGQAKNKEIDSLRASAVSESDIPIKRFLRKRETTHNDDDERAFNVKVPVKVKKFGGKLKRLSVYNVFLVLARKDPQWVKEHFPQYFEGFRKFYNNRMTDWGKYG</sequence>